<sequence length="282" mass="32429">MKFLNKGLFSLIFFLFCGCAFFQATKIPENNIENSLQKGKPARPVVLFLGDSITHGTVSFNYVNDVKQNHDHDRFNFINEGINSRLTDQIIEQFENIEKLSPDIIFLLIGTNDLKASLNEGEFLSYQKKWGLKENPTESRFQENYKTIVRFLKKNRNSQLVLISIPPLGEALDSIPLQRSMDYSKIIKKIASEEKTGYIPLNETLVNKLKESPEKELKEYKRNPWGMYVSILKYYSTTKSWNDISEDNGYLLLTDGIHLNDVSGKILSSLVTEELIRLSSKK</sequence>
<dbReference type="Proteomes" id="UP000298058">
    <property type="component" value="Unassembled WGS sequence"/>
</dbReference>
<dbReference type="InterPro" id="IPR051532">
    <property type="entry name" value="Ester_Hydrolysis_Enzymes"/>
</dbReference>
<gene>
    <name evidence="3" type="ORF">EHS15_06195</name>
</gene>
<feature type="chain" id="PRO_5020259925" evidence="1">
    <location>
        <begin position="23"/>
        <end position="282"/>
    </location>
</feature>
<dbReference type="RefSeq" id="WP_135759682.1">
    <property type="nucleotide sequence ID" value="NZ_RQHW01000018.1"/>
</dbReference>
<name>A0A4R9LZU2_9LEPT</name>
<comment type="caution">
    <text evidence="3">The sequence shown here is derived from an EMBL/GenBank/DDBJ whole genome shotgun (WGS) entry which is preliminary data.</text>
</comment>
<keyword evidence="4" id="KW-1185">Reference proteome</keyword>
<feature type="domain" description="SGNH hydrolase-type esterase" evidence="2">
    <location>
        <begin position="48"/>
        <end position="208"/>
    </location>
</feature>
<proteinExistence type="predicted"/>
<dbReference type="InterPro" id="IPR013830">
    <property type="entry name" value="SGNH_hydro"/>
</dbReference>
<evidence type="ECO:0000259" key="2">
    <source>
        <dbReference type="Pfam" id="PF13472"/>
    </source>
</evidence>
<accession>A0A4R9LZU2</accession>
<keyword evidence="1" id="KW-0732">Signal</keyword>
<evidence type="ECO:0000313" key="4">
    <source>
        <dbReference type="Proteomes" id="UP000298058"/>
    </source>
</evidence>
<protein>
    <submittedName>
        <fullName evidence="3">SGNH/GDSL hydrolase family protein</fullName>
    </submittedName>
</protein>
<evidence type="ECO:0000256" key="1">
    <source>
        <dbReference type="SAM" id="SignalP"/>
    </source>
</evidence>
<dbReference type="PROSITE" id="PS51257">
    <property type="entry name" value="PROKAR_LIPOPROTEIN"/>
    <property type="match status" value="1"/>
</dbReference>
<dbReference type="OrthoDB" id="9794725at2"/>
<dbReference type="SUPFAM" id="SSF52266">
    <property type="entry name" value="SGNH hydrolase"/>
    <property type="match status" value="1"/>
</dbReference>
<dbReference type="Pfam" id="PF13472">
    <property type="entry name" value="Lipase_GDSL_2"/>
    <property type="match status" value="1"/>
</dbReference>
<dbReference type="PANTHER" id="PTHR30383:SF5">
    <property type="entry name" value="SGNH HYDROLASE-TYPE ESTERASE DOMAIN-CONTAINING PROTEIN"/>
    <property type="match status" value="1"/>
</dbReference>
<feature type="signal peptide" evidence="1">
    <location>
        <begin position="1"/>
        <end position="22"/>
    </location>
</feature>
<dbReference type="InterPro" id="IPR036514">
    <property type="entry name" value="SGNH_hydro_sf"/>
</dbReference>
<keyword evidence="3" id="KW-0378">Hydrolase</keyword>
<evidence type="ECO:0000313" key="3">
    <source>
        <dbReference type="EMBL" id="TGN19964.1"/>
    </source>
</evidence>
<organism evidence="3 4">
    <name type="scientific">Leptospira idonii</name>
    <dbReference type="NCBI Taxonomy" id="1193500"/>
    <lineage>
        <taxon>Bacteria</taxon>
        <taxon>Pseudomonadati</taxon>
        <taxon>Spirochaetota</taxon>
        <taxon>Spirochaetia</taxon>
        <taxon>Leptospirales</taxon>
        <taxon>Leptospiraceae</taxon>
        <taxon>Leptospira</taxon>
    </lineage>
</organism>
<dbReference type="PANTHER" id="PTHR30383">
    <property type="entry name" value="THIOESTERASE 1/PROTEASE 1/LYSOPHOSPHOLIPASE L1"/>
    <property type="match status" value="1"/>
</dbReference>
<dbReference type="Gene3D" id="3.40.50.1110">
    <property type="entry name" value="SGNH hydrolase"/>
    <property type="match status" value="1"/>
</dbReference>
<reference evidence="3" key="1">
    <citation type="journal article" date="2019" name="PLoS Negl. Trop. Dis.">
        <title>Revisiting the worldwide diversity of Leptospira species in the environment.</title>
        <authorList>
            <person name="Vincent A.T."/>
            <person name="Schiettekatte O."/>
            <person name="Bourhy P."/>
            <person name="Veyrier F.J."/>
            <person name="Picardeau M."/>
        </authorList>
    </citation>
    <scope>NUCLEOTIDE SEQUENCE [LARGE SCALE GENOMIC DNA]</scope>
    <source>
        <strain evidence="3">201300427</strain>
    </source>
</reference>
<dbReference type="EMBL" id="RQHW01000018">
    <property type="protein sequence ID" value="TGN19964.1"/>
    <property type="molecule type" value="Genomic_DNA"/>
</dbReference>
<dbReference type="AlphaFoldDB" id="A0A4R9LZU2"/>
<dbReference type="GO" id="GO:0004622">
    <property type="term" value="F:phosphatidylcholine lysophospholipase activity"/>
    <property type="evidence" value="ECO:0007669"/>
    <property type="project" value="TreeGrafter"/>
</dbReference>